<dbReference type="InterPro" id="IPR002575">
    <property type="entry name" value="Aminoglycoside_PTrfase"/>
</dbReference>
<organism evidence="2 3">
    <name type="scientific">Mycobacterium adipatum</name>
    <dbReference type="NCBI Taxonomy" id="1682113"/>
    <lineage>
        <taxon>Bacteria</taxon>
        <taxon>Bacillati</taxon>
        <taxon>Actinomycetota</taxon>
        <taxon>Actinomycetes</taxon>
        <taxon>Mycobacteriales</taxon>
        <taxon>Mycobacteriaceae</taxon>
        <taxon>Mycobacterium</taxon>
    </lineage>
</organism>
<name>A0A172UV38_9MYCO</name>
<evidence type="ECO:0000313" key="3">
    <source>
        <dbReference type="Proteomes" id="UP000077143"/>
    </source>
</evidence>
<gene>
    <name evidence="2" type="ORF">A7U43_15930</name>
</gene>
<dbReference type="STRING" id="1682113.A7U43_15930"/>
<keyword evidence="2" id="KW-0808">Transferase</keyword>
<sequence>MHFWHGGRLDDRQDALVRTWLPGLRLRADMSWGPAGTAVLDVDSAVGRVVIKAGGASNHHIDREIEAFRGFTAPLTRNGTASRLLHHDRDAKLLVIAYLDGSLVQGSAAEFSPDTYVQAGRLARTLHGQAQRVDATWDREAVSKSLAWLDKPHHIPPEVATRLRSVLGAHTAGPVVVVPTHGDWQPRNWLVAGGTVKVIDFGRFAWRPAISDFCRLAAQQWRGDPRLETAFFAGYGDDPRTPDRWRMVALHEAIGTAVWACQVGDEPFERQGHRMITEALTLF</sequence>
<dbReference type="Pfam" id="PF01636">
    <property type="entry name" value="APH"/>
    <property type="match status" value="1"/>
</dbReference>
<proteinExistence type="predicted"/>
<dbReference type="Gene3D" id="3.90.1200.10">
    <property type="match status" value="1"/>
</dbReference>
<dbReference type="InterPro" id="IPR011009">
    <property type="entry name" value="Kinase-like_dom_sf"/>
</dbReference>
<dbReference type="Proteomes" id="UP000077143">
    <property type="component" value="Chromosome"/>
</dbReference>
<accession>A0A172UV38</accession>
<dbReference type="KEGG" id="madi:A7U43_15930"/>
<evidence type="ECO:0000259" key="1">
    <source>
        <dbReference type="Pfam" id="PF01636"/>
    </source>
</evidence>
<dbReference type="RefSeq" id="WP_068002850.1">
    <property type="nucleotide sequence ID" value="NZ_CP015596.1"/>
</dbReference>
<reference evidence="2 3" key="1">
    <citation type="submission" date="2016-05" db="EMBL/GenBank/DDBJ databases">
        <title>Complete genome sequence of a phthalic acid esters degrading Mycobacterium sp. YC-RL4.</title>
        <authorList>
            <person name="Ren L."/>
            <person name="Fan S."/>
            <person name="Ruth N."/>
            <person name="Jia Y."/>
            <person name="Wang J."/>
            <person name="Qiao C."/>
        </authorList>
    </citation>
    <scope>NUCLEOTIDE SEQUENCE [LARGE SCALE GENOMIC DNA]</scope>
    <source>
        <strain evidence="2 3">YC-RL4</strain>
    </source>
</reference>
<keyword evidence="3" id="KW-1185">Reference proteome</keyword>
<dbReference type="SUPFAM" id="SSF56112">
    <property type="entry name" value="Protein kinase-like (PK-like)"/>
    <property type="match status" value="1"/>
</dbReference>
<dbReference type="GO" id="GO:0016740">
    <property type="term" value="F:transferase activity"/>
    <property type="evidence" value="ECO:0007669"/>
    <property type="project" value="UniProtKB-KW"/>
</dbReference>
<evidence type="ECO:0000313" key="2">
    <source>
        <dbReference type="EMBL" id="ANE82962.1"/>
    </source>
</evidence>
<dbReference type="AlphaFoldDB" id="A0A172UV38"/>
<feature type="domain" description="Aminoglycoside phosphotransferase" evidence="1">
    <location>
        <begin position="64"/>
        <end position="245"/>
    </location>
</feature>
<protein>
    <submittedName>
        <fullName evidence="2">Aminoglycoside phosphotransferase</fullName>
    </submittedName>
</protein>
<dbReference type="EMBL" id="CP015596">
    <property type="protein sequence ID" value="ANE82962.1"/>
    <property type="molecule type" value="Genomic_DNA"/>
</dbReference>